<gene>
    <name evidence="1" type="ORF">PHMEG_00020321</name>
</gene>
<name>A0A225VS06_9STRA</name>
<sequence>MLPFIADESNLSGILGLCLASLVQHAHILISTLPSTYELLSASVFTNPNILNELRAKMQVSIDTLPNVLEQRMGKVLEEKGVAAENITRAILCEEIKFLILQRTPIPVVANISSTLNITHGDECFKNYRKILIFLAFTLLEHENFGSLAMLDAVIIISGQNIG</sequence>
<evidence type="ECO:0000313" key="2">
    <source>
        <dbReference type="Proteomes" id="UP000198211"/>
    </source>
</evidence>
<proteinExistence type="predicted"/>
<dbReference type="AlphaFoldDB" id="A0A225VS06"/>
<evidence type="ECO:0000313" key="1">
    <source>
        <dbReference type="EMBL" id="OWZ07300.1"/>
    </source>
</evidence>
<protein>
    <submittedName>
        <fullName evidence="1">Uncharacterized protein</fullName>
    </submittedName>
</protein>
<keyword evidence="2" id="KW-1185">Reference proteome</keyword>
<reference evidence="2" key="1">
    <citation type="submission" date="2017-03" db="EMBL/GenBank/DDBJ databases">
        <title>Phytopthora megakarya and P. palmivora, two closely related causual agents of cacao black pod achieved similar genome size and gene model numbers by different mechanisms.</title>
        <authorList>
            <person name="Ali S."/>
            <person name="Shao J."/>
            <person name="Larry D.J."/>
            <person name="Kronmiller B."/>
            <person name="Shen D."/>
            <person name="Strem M.D."/>
            <person name="Melnick R.L."/>
            <person name="Guiltinan M.J."/>
            <person name="Tyler B.M."/>
            <person name="Meinhardt L.W."/>
            <person name="Bailey B.A."/>
        </authorList>
    </citation>
    <scope>NUCLEOTIDE SEQUENCE [LARGE SCALE GENOMIC DNA]</scope>
    <source>
        <strain evidence="2">zdho120</strain>
    </source>
</reference>
<comment type="caution">
    <text evidence="1">The sequence shown here is derived from an EMBL/GenBank/DDBJ whole genome shotgun (WGS) entry which is preliminary data.</text>
</comment>
<dbReference type="Proteomes" id="UP000198211">
    <property type="component" value="Unassembled WGS sequence"/>
</dbReference>
<dbReference type="EMBL" id="NBNE01003596">
    <property type="protein sequence ID" value="OWZ07300.1"/>
    <property type="molecule type" value="Genomic_DNA"/>
</dbReference>
<accession>A0A225VS06</accession>
<organism evidence="1 2">
    <name type="scientific">Phytophthora megakarya</name>
    <dbReference type="NCBI Taxonomy" id="4795"/>
    <lineage>
        <taxon>Eukaryota</taxon>
        <taxon>Sar</taxon>
        <taxon>Stramenopiles</taxon>
        <taxon>Oomycota</taxon>
        <taxon>Peronosporomycetes</taxon>
        <taxon>Peronosporales</taxon>
        <taxon>Peronosporaceae</taxon>
        <taxon>Phytophthora</taxon>
    </lineage>
</organism>